<sequence length="212" mass="23003">MVFTNTDDQPSTHRGVHYIGVMESTTFTGEKCNEMGFFNAPSEHRAPEQNSEHHVYTSDDQDQTMDGFKTDGHESTPVRNSLPQSDGAVHYGLKADYDNQNMVAETTTISLSPRFPTLRRLFLLLPNQRPFPLSMRSGTSAQKHECSAETRSSGADEGRADGSSRSSGGSSNCNLGKGGKYLGRLVFKTALSDGGNVTSFMPPGTSEVVISD</sequence>
<feature type="compositionally biased region" description="Basic and acidic residues" evidence="1">
    <location>
        <begin position="43"/>
        <end position="57"/>
    </location>
</feature>
<gene>
    <name evidence="2" type="ORF">SCAR479_03665</name>
</gene>
<dbReference type="EMBL" id="JARVKM010000010">
    <property type="protein sequence ID" value="KAK9779599.1"/>
    <property type="molecule type" value="Genomic_DNA"/>
</dbReference>
<organism evidence="2 3">
    <name type="scientific">Seiridium cardinale</name>
    <dbReference type="NCBI Taxonomy" id="138064"/>
    <lineage>
        <taxon>Eukaryota</taxon>
        <taxon>Fungi</taxon>
        <taxon>Dikarya</taxon>
        <taxon>Ascomycota</taxon>
        <taxon>Pezizomycotina</taxon>
        <taxon>Sordariomycetes</taxon>
        <taxon>Xylariomycetidae</taxon>
        <taxon>Amphisphaeriales</taxon>
        <taxon>Sporocadaceae</taxon>
        <taxon>Seiridium</taxon>
    </lineage>
</organism>
<feature type="region of interest" description="Disordered" evidence="1">
    <location>
        <begin position="134"/>
        <end position="175"/>
    </location>
</feature>
<keyword evidence="3" id="KW-1185">Reference proteome</keyword>
<comment type="caution">
    <text evidence="2">The sequence shown here is derived from an EMBL/GenBank/DDBJ whole genome shotgun (WGS) entry which is preliminary data.</text>
</comment>
<evidence type="ECO:0000256" key="1">
    <source>
        <dbReference type="SAM" id="MobiDB-lite"/>
    </source>
</evidence>
<feature type="compositionally biased region" description="Low complexity" evidence="1">
    <location>
        <begin position="163"/>
        <end position="175"/>
    </location>
</feature>
<evidence type="ECO:0000313" key="3">
    <source>
        <dbReference type="Proteomes" id="UP001465668"/>
    </source>
</evidence>
<feature type="region of interest" description="Disordered" evidence="1">
    <location>
        <begin position="70"/>
        <end position="89"/>
    </location>
</feature>
<dbReference type="Proteomes" id="UP001465668">
    <property type="component" value="Unassembled WGS sequence"/>
</dbReference>
<evidence type="ECO:0000313" key="2">
    <source>
        <dbReference type="EMBL" id="KAK9779599.1"/>
    </source>
</evidence>
<protein>
    <submittedName>
        <fullName evidence="2">Uncharacterized protein</fullName>
    </submittedName>
</protein>
<name>A0ABR2Y0L7_9PEZI</name>
<proteinExistence type="predicted"/>
<accession>A0ABR2Y0L7</accession>
<feature type="region of interest" description="Disordered" evidence="1">
    <location>
        <begin position="43"/>
        <end position="62"/>
    </location>
</feature>
<feature type="compositionally biased region" description="Basic and acidic residues" evidence="1">
    <location>
        <begin position="142"/>
        <end position="162"/>
    </location>
</feature>
<reference evidence="2 3" key="1">
    <citation type="submission" date="2024-02" db="EMBL/GenBank/DDBJ databases">
        <title>First draft genome assembly of two strains of Seiridium cardinale.</title>
        <authorList>
            <person name="Emiliani G."/>
            <person name="Scali E."/>
        </authorList>
    </citation>
    <scope>NUCLEOTIDE SEQUENCE [LARGE SCALE GENOMIC DNA]</scope>
    <source>
        <strain evidence="2 3">BM-138-000479</strain>
    </source>
</reference>